<sequence>MNSLRFNLWHIAILNSFYTYDNKKVGGNDVKLGLSTVPVDNSVEYCLYVT</sequence>
<dbReference type="AlphaFoldDB" id="M4RNS3"/>
<gene>
    <name evidence="1" type="ORF">C427_3196</name>
</gene>
<keyword evidence="2" id="KW-1185">Reference proteome</keyword>
<dbReference type="KEGG" id="gps:C427_3196"/>
<evidence type="ECO:0000313" key="1">
    <source>
        <dbReference type="EMBL" id="AGH45305.1"/>
    </source>
</evidence>
<dbReference type="EMBL" id="CP003837">
    <property type="protein sequence ID" value="AGH45305.1"/>
    <property type="molecule type" value="Genomic_DNA"/>
</dbReference>
<protein>
    <submittedName>
        <fullName evidence="1">Uncharacterized protein</fullName>
    </submittedName>
</protein>
<name>M4RNS3_9ALTE</name>
<accession>M4RNS3</accession>
<organism evidence="1 2">
    <name type="scientific">Paraglaciecola psychrophila 170</name>
    <dbReference type="NCBI Taxonomy" id="1129794"/>
    <lineage>
        <taxon>Bacteria</taxon>
        <taxon>Pseudomonadati</taxon>
        <taxon>Pseudomonadota</taxon>
        <taxon>Gammaproteobacteria</taxon>
        <taxon>Alteromonadales</taxon>
        <taxon>Alteromonadaceae</taxon>
        <taxon>Paraglaciecola</taxon>
    </lineage>
</organism>
<dbReference type="HOGENOM" id="CLU_3120838_0_0_6"/>
<dbReference type="Proteomes" id="UP000011864">
    <property type="component" value="Chromosome"/>
</dbReference>
<dbReference type="PATRIC" id="fig|1129794.4.peg.3179"/>
<reference evidence="1 2" key="1">
    <citation type="journal article" date="2013" name="Genome Announc.">
        <title>Complete Genome Sequence of Glaciecola psychrophila Strain 170T.</title>
        <authorList>
            <person name="Yin J."/>
            <person name="Chen J."/>
            <person name="Liu G."/>
            <person name="Yu Y."/>
            <person name="Song L."/>
            <person name="Wang X."/>
            <person name="Qu X."/>
        </authorList>
    </citation>
    <scope>NUCLEOTIDE SEQUENCE [LARGE SCALE GENOMIC DNA]</scope>
    <source>
        <strain evidence="1 2">170</strain>
    </source>
</reference>
<evidence type="ECO:0000313" key="2">
    <source>
        <dbReference type="Proteomes" id="UP000011864"/>
    </source>
</evidence>
<proteinExistence type="predicted"/>